<dbReference type="InterPro" id="IPR005467">
    <property type="entry name" value="His_kinase_dom"/>
</dbReference>
<evidence type="ECO:0000256" key="5">
    <source>
        <dbReference type="ARBA" id="ARBA00022553"/>
    </source>
</evidence>
<dbReference type="PANTHER" id="PTHR44936:SF10">
    <property type="entry name" value="SENSOR PROTEIN RSTB"/>
    <property type="match status" value="1"/>
</dbReference>
<dbReference type="InterPro" id="IPR003661">
    <property type="entry name" value="HisK_dim/P_dom"/>
</dbReference>
<evidence type="ECO:0000256" key="1">
    <source>
        <dbReference type="ARBA" id="ARBA00000085"/>
    </source>
</evidence>
<dbReference type="SUPFAM" id="SSF55874">
    <property type="entry name" value="ATPase domain of HSP90 chaperone/DNA topoisomerase II/histidine kinase"/>
    <property type="match status" value="1"/>
</dbReference>
<dbReference type="RefSeq" id="WP_193951576.1">
    <property type="nucleotide sequence ID" value="NZ_JADEYS010000001.1"/>
</dbReference>
<feature type="transmembrane region" description="Helical" evidence="10">
    <location>
        <begin position="117"/>
        <end position="138"/>
    </location>
</feature>
<dbReference type="Gene3D" id="3.30.565.10">
    <property type="entry name" value="Histidine kinase-like ATPase, C-terminal domain"/>
    <property type="match status" value="1"/>
</dbReference>
<keyword evidence="6" id="KW-0808">Transferase</keyword>
<evidence type="ECO:0000256" key="9">
    <source>
        <dbReference type="ARBA" id="ARBA00022840"/>
    </source>
</evidence>
<feature type="transmembrane region" description="Helical" evidence="10">
    <location>
        <begin position="40"/>
        <end position="60"/>
    </location>
</feature>
<evidence type="ECO:0000256" key="7">
    <source>
        <dbReference type="ARBA" id="ARBA00022741"/>
    </source>
</evidence>
<evidence type="ECO:0000256" key="2">
    <source>
        <dbReference type="ARBA" id="ARBA00004651"/>
    </source>
</evidence>
<dbReference type="GO" id="GO:0000155">
    <property type="term" value="F:phosphorelay sensor kinase activity"/>
    <property type="evidence" value="ECO:0007669"/>
    <property type="project" value="InterPro"/>
</dbReference>
<evidence type="ECO:0000259" key="11">
    <source>
        <dbReference type="PROSITE" id="PS50109"/>
    </source>
</evidence>
<dbReference type="SMART" id="SM00387">
    <property type="entry name" value="HATPase_c"/>
    <property type="match status" value="1"/>
</dbReference>
<keyword evidence="10" id="KW-0812">Transmembrane</keyword>
<dbReference type="PANTHER" id="PTHR44936">
    <property type="entry name" value="SENSOR PROTEIN CREC"/>
    <property type="match status" value="1"/>
</dbReference>
<dbReference type="InterPro" id="IPR036890">
    <property type="entry name" value="HATPase_C_sf"/>
</dbReference>
<proteinExistence type="predicted"/>
<feature type="transmembrane region" description="Helical" evidence="10">
    <location>
        <begin position="158"/>
        <end position="175"/>
    </location>
</feature>
<feature type="transmembrane region" description="Helical" evidence="10">
    <location>
        <begin position="80"/>
        <end position="105"/>
    </location>
</feature>
<evidence type="ECO:0000256" key="8">
    <source>
        <dbReference type="ARBA" id="ARBA00022777"/>
    </source>
</evidence>
<evidence type="ECO:0000256" key="6">
    <source>
        <dbReference type="ARBA" id="ARBA00022679"/>
    </source>
</evidence>
<evidence type="ECO:0000313" key="12">
    <source>
        <dbReference type="EMBL" id="MBE9396032.1"/>
    </source>
</evidence>
<dbReference type="PROSITE" id="PS50109">
    <property type="entry name" value="HIS_KIN"/>
    <property type="match status" value="1"/>
</dbReference>
<dbReference type="PRINTS" id="PR00344">
    <property type="entry name" value="BCTRLSENSOR"/>
</dbReference>
<dbReference type="Pfam" id="PF02518">
    <property type="entry name" value="HATPase_c"/>
    <property type="match status" value="1"/>
</dbReference>
<keyword evidence="4" id="KW-1003">Cell membrane</keyword>
<keyword evidence="8 12" id="KW-0418">Kinase</keyword>
<protein>
    <recommendedName>
        <fullName evidence="3">histidine kinase</fullName>
        <ecNumber evidence="3">2.7.13.3</ecNumber>
    </recommendedName>
</protein>
<dbReference type="InterPro" id="IPR036097">
    <property type="entry name" value="HisK_dim/P_sf"/>
</dbReference>
<dbReference type="GO" id="GO:0005886">
    <property type="term" value="C:plasma membrane"/>
    <property type="evidence" value="ECO:0007669"/>
    <property type="project" value="UniProtKB-SubCell"/>
</dbReference>
<dbReference type="GO" id="GO:0005524">
    <property type="term" value="F:ATP binding"/>
    <property type="evidence" value="ECO:0007669"/>
    <property type="project" value="UniProtKB-KW"/>
</dbReference>
<dbReference type="SMART" id="SM00388">
    <property type="entry name" value="HisKA"/>
    <property type="match status" value="1"/>
</dbReference>
<dbReference type="InterPro" id="IPR003594">
    <property type="entry name" value="HATPase_dom"/>
</dbReference>
<comment type="subcellular location">
    <subcellularLocation>
        <location evidence="2">Cell membrane</location>
        <topology evidence="2">Multi-pass membrane protein</topology>
    </subcellularLocation>
</comment>
<gene>
    <name evidence="12" type="ORF">IOQ59_02020</name>
</gene>
<dbReference type="Gene3D" id="1.10.287.130">
    <property type="match status" value="1"/>
</dbReference>
<evidence type="ECO:0000256" key="4">
    <source>
        <dbReference type="ARBA" id="ARBA00022475"/>
    </source>
</evidence>
<dbReference type="InterPro" id="IPR004358">
    <property type="entry name" value="Sig_transdc_His_kin-like_C"/>
</dbReference>
<comment type="caution">
    <text evidence="12">The sequence shown here is derived from an EMBL/GenBank/DDBJ whole genome shotgun (WGS) entry which is preliminary data.</text>
</comment>
<comment type="catalytic activity">
    <reaction evidence="1">
        <text>ATP + protein L-histidine = ADP + protein N-phospho-L-histidine.</text>
        <dbReference type="EC" id="2.7.13.3"/>
    </reaction>
</comment>
<organism evidence="12 13">
    <name type="scientific">Pontibacterium sinense</name>
    <dbReference type="NCBI Taxonomy" id="2781979"/>
    <lineage>
        <taxon>Bacteria</taxon>
        <taxon>Pseudomonadati</taxon>
        <taxon>Pseudomonadota</taxon>
        <taxon>Gammaproteobacteria</taxon>
        <taxon>Oceanospirillales</taxon>
        <taxon>Oceanospirillaceae</taxon>
        <taxon>Pontibacterium</taxon>
    </lineage>
</organism>
<keyword evidence="5" id="KW-0597">Phosphoprotein</keyword>
<dbReference type="Pfam" id="PF00512">
    <property type="entry name" value="HisKA"/>
    <property type="match status" value="1"/>
</dbReference>
<reference evidence="12" key="1">
    <citation type="submission" date="2020-10" db="EMBL/GenBank/DDBJ databases">
        <title>Bacterium isolated from coastal waters sediment.</title>
        <authorList>
            <person name="Chen R.-J."/>
            <person name="Lu D.-C."/>
            <person name="Zhu K.-L."/>
            <person name="Du Z.-J."/>
        </authorList>
    </citation>
    <scope>NUCLEOTIDE SEQUENCE</scope>
    <source>
        <strain evidence="12">N1Y112</strain>
    </source>
</reference>
<dbReference type="EC" id="2.7.13.3" evidence="3"/>
<dbReference type="CDD" id="cd00082">
    <property type="entry name" value="HisKA"/>
    <property type="match status" value="1"/>
</dbReference>
<evidence type="ECO:0000313" key="13">
    <source>
        <dbReference type="Proteomes" id="UP000640333"/>
    </source>
</evidence>
<name>A0A8J7F8A7_9GAMM</name>
<dbReference type="EMBL" id="JADEYS010000001">
    <property type="protein sequence ID" value="MBE9396032.1"/>
    <property type="molecule type" value="Genomic_DNA"/>
</dbReference>
<keyword evidence="10" id="KW-1133">Transmembrane helix</keyword>
<evidence type="ECO:0000256" key="3">
    <source>
        <dbReference type="ARBA" id="ARBA00012438"/>
    </source>
</evidence>
<dbReference type="AlphaFoldDB" id="A0A8J7F8A7"/>
<dbReference type="SUPFAM" id="SSF47384">
    <property type="entry name" value="Homodimeric domain of signal transducing histidine kinase"/>
    <property type="match status" value="1"/>
</dbReference>
<keyword evidence="7" id="KW-0547">Nucleotide-binding</keyword>
<feature type="domain" description="Histidine kinase" evidence="11">
    <location>
        <begin position="210"/>
        <end position="414"/>
    </location>
</feature>
<feature type="transmembrane region" description="Helical" evidence="10">
    <location>
        <begin position="12"/>
        <end position="33"/>
    </location>
</feature>
<keyword evidence="10" id="KW-0472">Membrane</keyword>
<keyword evidence="9" id="KW-0067">ATP-binding</keyword>
<dbReference type="InterPro" id="IPR050980">
    <property type="entry name" value="2C_sensor_his_kinase"/>
</dbReference>
<sequence>MANHHNNLLQLTYIRTVTLFGQSAAILFALYVLQASLNVWILASTLAALTLLNVATYARLRSDWPVTEPEFFTQLVADVVLYGCLLFQTGGATNPFIFLLLVPLIICTATLSQRLSLIMGGLVVGIYSSLLFYFIPIIEAESRHQHALLSLFDLHITGMWINFILTVGVVTWFIVRMRQSMHRQQERLEEEREKRINDQQLLSLATMAAGTAHELGTPLSTLRVLVSELQAEHHEDPELMEDLALMRQQIDACSDRLQQFARSVQEEQSSQREENFSDILDDVIEQWSIQRPEVTFNLEIDTEGTVPDIRNSTSLRQSILNLLNNAADAQPKNIAINLSWDTNDITLLIHDQGPGLSLEAHDNLGKPFVTTKGRGLGIGLFLTATTLARYDGSVRLYNHPDGGTLTEVIIPRSQLDD</sequence>
<keyword evidence="13" id="KW-1185">Reference proteome</keyword>
<accession>A0A8J7F8A7</accession>
<dbReference type="Proteomes" id="UP000640333">
    <property type="component" value="Unassembled WGS sequence"/>
</dbReference>
<evidence type="ECO:0000256" key="10">
    <source>
        <dbReference type="SAM" id="Phobius"/>
    </source>
</evidence>